<accession>A0ABU4JLT7</accession>
<keyword evidence="8" id="KW-1185">Reference proteome</keyword>
<keyword evidence="5 6" id="KW-0472">Membrane</keyword>
<keyword evidence="4 6" id="KW-1133">Transmembrane helix</keyword>
<evidence type="ECO:0000313" key="8">
    <source>
        <dbReference type="Proteomes" id="UP001204439"/>
    </source>
</evidence>
<dbReference type="Gene3D" id="1.20.1440.20">
    <property type="entry name" value="LemA-like domain"/>
    <property type="match status" value="1"/>
</dbReference>
<evidence type="ECO:0000256" key="3">
    <source>
        <dbReference type="ARBA" id="ARBA00022692"/>
    </source>
</evidence>
<sequence length="186" mass="21490">MIQILAYVIIGLVVLGLLNVIVSTYNRLVMLKNNVDKSFGNIDVLLKQRADEIPNLIKVVKESMRFEESMLTKLTELRTRFLNATSTEEKVELSNEMQTQLKSIFAVAENYPDIKTSQNFQLLQGRVSQIEDAIADRREFFNESVTMYNIGIEEFPNFILAKLMLYTKKHLLQITEQEKKYDGVAF</sequence>
<evidence type="ECO:0000256" key="5">
    <source>
        <dbReference type="ARBA" id="ARBA00023136"/>
    </source>
</evidence>
<protein>
    <submittedName>
        <fullName evidence="7">LemA family protein</fullName>
    </submittedName>
</protein>
<dbReference type="SUPFAM" id="SSF140478">
    <property type="entry name" value="LemA-like"/>
    <property type="match status" value="1"/>
</dbReference>
<dbReference type="InterPro" id="IPR023353">
    <property type="entry name" value="LemA-like_dom_sf"/>
</dbReference>
<reference evidence="7 8" key="1">
    <citation type="submission" date="2023-11" db="EMBL/GenBank/DDBJ databases">
        <title>First isolation, identification, and characterization of non-pathogenic Epilithonimonas ginsengisoli isolated from diseased farmed rainbow trout (Oncorhynchus mykiss) in Chile.</title>
        <authorList>
            <person name="Miranda C.D."/>
            <person name="Irgang R."/>
            <person name="Concha C."/>
            <person name="Rojas R."/>
            <person name="Avendano R."/>
        </authorList>
    </citation>
    <scope>NUCLEOTIDE SEQUENCE [LARGE SCALE GENOMIC DNA]</scope>
    <source>
        <strain evidence="7 8">FP99</strain>
    </source>
</reference>
<dbReference type="RefSeq" id="WP_063969423.1">
    <property type="nucleotide sequence ID" value="NZ_JAMXLT020000036.1"/>
</dbReference>
<comment type="caution">
    <text evidence="7">The sequence shown here is derived from an EMBL/GenBank/DDBJ whole genome shotgun (WGS) entry which is preliminary data.</text>
</comment>
<dbReference type="PANTHER" id="PTHR34478:SF1">
    <property type="entry name" value="PROTEIN LEMA"/>
    <property type="match status" value="1"/>
</dbReference>
<evidence type="ECO:0000313" key="7">
    <source>
        <dbReference type="EMBL" id="MDW8550607.1"/>
    </source>
</evidence>
<dbReference type="Proteomes" id="UP001204439">
    <property type="component" value="Unassembled WGS sequence"/>
</dbReference>
<proteinExistence type="inferred from homology"/>
<organism evidence="7 8">
    <name type="scientific">Epilithonimonas ginsengisoli</name>
    <dbReference type="NCBI Taxonomy" id="1245592"/>
    <lineage>
        <taxon>Bacteria</taxon>
        <taxon>Pseudomonadati</taxon>
        <taxon>Bacteroidota</taxon>
        <taxon>Flavobacteriia</taxon>
        <taxon>Flavobacteriales</taxon>
        <taxon>Weeksellaceae</taxon>
        <taxon>Chryseobacterium group</taxon>
        <taxon>Epilithonimonas</taxon>
    </lineage>
</organism>
<dbReference type="Pfam" id="PF04011">
    <property type="entry name" value="LemA"/>
    <property type="match status" value="1"/>
</dbReference>
<evidence type="ECO:0000256" key="1">
    <source>
        <dbReference type="ARBA" id="ARBA00004167"/>
    </source>
</evidence>
<evidence type="ECO:0000256" key="6">
    <source>
        <dbReference type="SAM" id="Phobius"/>
    </source>
</evidence>
<evidence type="ECO:0000256" key="4">
    <source>
        <dbReference type="ARBA" id="ARBA00022989"/>
    </source>
</evidence>
<gene>
    <name evidence="7" type="ORF">NG800_016890</name>
</gene>
<dbReference type="InterPro" id="IPR007156">
    <property type="entry name" value="MamQ_LemA"/>
</dbReference>
<keyword evidence="3 6" id="KW-0812">Transmembrane</keyword>
<comment type="similarity">
    <text evidence="2">Belongs to the LemA family.</text>
</comment>
<evidence type="ECO:0000256" key="2">
    <source>
        <dbReference type="ARBA" id="ARBA00008854"/>
    </source>
</evidence>
<dbReference type="PANTHER" id="PTHR34478">
    <property type="entry name" value="PROTEIN LEMA"/>
    <property type="match status" value="1"/>
</dbReference>
<name>A0ABU4JLT7_9FLAO</name>
<comment type="subcellular location">
    <subcellularLocation>
        <location evidence="1">Membrane</location>
        <topology evidence="1">Single-pass membrane protein</topology>
    </subcellularLocation>
</comment>
<dbReference type="EMBL" id="JAMXLT020000036">
    <property type="protein sequence ID" value="MDW8550607.1"/>
    <property type="molecule type" value="Genomic_DNA"/>
</dbReference>
<feature type="transmembrane region" description="Helical" evidence="6">
    <location>
        <begin position="6"/>
        <end position="25"/>
    </location>
</feature>